<feature type="compositionally biased region" description="Basic and acidic residues" evidence="1">
    <location>
        <begin position="56"/>
        <end position="74"/>
    </location>
</feature>
<dbReference type="AlphaFoldDB" id="A0A226MCL8"/>
<dbReference type="EMBL" id="MCFN01001699">
    <property type="protein sequence ID" value="OXB52928.1"/>
    <property type="molecule type" value="Genomic_DNA"/>
</dbReference>
<dbReference type="InterPro" id="IPR040673">
    <property type="entry name" value="CCDC81_HU_dom_2"/>
</dbReference>
<reference evidence="4 5" key="1">
    <citation type="submission" date="2016-07" db="EMBL/GenBank/DDBJ databases">
        <title>Disparate Historic Effective Population Sizes Predicted by Modern Levels of Genome Diversity for the Scaled Quail (Callipepla squamata) and the Northern Bobwhite (Colinus virginianus): Inferences from First and Second Generation Draft Genome Assemblies for Sympatric New World Quail.</title>
        <authorList>
            <person name="Oldeschulte D.L."/>
            <person name="Halley Y.A."/>
            <person name="Bhattarai E.K."/>
            <person name="Brashear W.A."/>
            <person name="Hill J."/>
            <person name="Metz R.P."/>
            <person name="Johnson C.D."/>
            <person name="Rollins D."/>
            <person name="Peterson M.J."/>
            <person name="Bickhart D.M."/>
            <person name="Decker J.E."/>
            <person name="Seabury C.M."/>
        </authorList>
    </citation>
    <scope>NUCLEOTIDE SEQUENCE [LARGE SCALE GENOMIC DNA]</scope>
    <source>
        <strain evidence="4 5">Texas</strain>
        <tissue evidence="4">Leg muscle</tissue>
    </source>
</reference>
<feature type="non-terminal residue" evidence="4">
    <location>
        <position position="1"/>
    </location>
</feature>
<accession>A0A226MCL8</accession>
<proteinExistence type="predicted"/>
<protein>
    <recommendedName>
        <fullName evidence="2">CCDC81 HU domain-containing protein</fullName>
    </recommendedName>
</protein>
<sequence length="74" mass="8355">CLQNGQNVAFVLKGTGVLFIGRLTFQMKFYYDFVEKLSGKKTFREAVSRAAASCRSKQEPKAKKTSAEHREHNA</sequence>
<dbReference type="Proteomes" id="UP000198323">
    <property type="component" value="Unassembled WGS sequence"/>
</dbReference>
<feature type="region of interest" description="Disordered" evidence="1">
    <location>
        <begin position="54"/>
        <end position="74"/>
    </location>
</feature>
<feature type="domain" description="CCDC81 HU" evidence="2">
    <location>
        <begin position="1"/>
        <end position="40"/>
    </location>
</feature>
<gene>
    <name evidence="4" type="ORF">ASZ78_011284</name>
    <name evidence="3" type="ORF">ASZ78_016166</name>
</gene>
<name>A0A226MCL8_CALSU</name>
<organism evidence="4 5">
    <name type="scientific">Callipepla squamata</name>
    <name type="common">Scaled quail</name>
    <dbReference type="NCBI Taxonomy" id="9009"/>
    <lineage>
        <taxon>Eukaryota</taxon>
        <taxon>Metazoa</taxon>
        <taxon>Chordata</taxon>
        <taxon>Craniata</taxon>
        <taxon>Vertebrata</taxon>
        <taxon>Euteleostomi</taxon>
        <taxon>Archelosauria</taxon>
        <taxon>Archosauria</taxon>
        <taxon>Dinosauria</taxon>
        <taxon>Saurischia</taxon>
        <taxon>Theropoda</taxon>
        <taxon>Coelurosauria</taxon>
        <taxon>Aves</taxon>
        <taxon>Neognathae</taxon>
        <taxon>Galloanserae</taxon>
        <taxon>Galliformes</taxon>
        <taxon>Odontophoridae</taxon>
        <taxon>Callipepla</taxon>
    </lineage>
</organism>
<comment type="caution">
    <text evidence="4">The sequence shown here is derived from an EMBL/GenBank/DDBJ whole genome shotgun (WGS) entry which is preliminary data.</text>
</comment>
<keyword evidence="5" id="KW-1185">Reference proteome</keyword>
<dbReference type="EMBL" id="MCFN01006644">
    <property type="protein sequence ID" value="OXB51974.1"/>
    <property type="molecule type" value="Genomic_DNA"/>
</dbReference>
<evidence type="ECO:0000259" key="2">
    <source>
        <dbReference type="Pfam" id="PF18289"/>
    </source>
</evidence>
<evidence type="ECO:0000313" key="3">
    <source>
        <dbReference type="EMBL" id="OXB51974.1"/>
    </source>
</evidence>
<evidence type="ECO:0000313" key="5">
    <source>
        <dbReference type="Proteomes" id="UP000198323"/>
    </source>
</evidence>
<evidence type="ECO:0000256" key="1">
    <source>
        <dbReference type="SAM" id="MobiDB-lite"/>
    </source>
</evidence>
<dbReference type="Pfam" id="PF18289">
    <property type="entry name" value="HU-CCDC81_euk_2"/>
    <property type="match status" value="1"/>
</dbReference>
<evidence type="ECO:0000313" key="4">
    <source>
        <dbReference type="EMBL" id="OXB52928.1"/>
    </source>
</evidence>